<reference evidence="1" key="2">
    <citation type="journal article" date="2022" name="New Phytol.">
        <title>Evolutionary transition to the ectomycorrhizal habit in the genomes of a hyperdiverse lineage of mushroom-forming fungi.</title>
        <authorList>
            <person name="Looney B."/>
            <person name="Miyauchi S."/>
            <person name="Morin E."/>
            <person name="Drula E."/>
            <person name="Courty P.E."/>
            <person name="Kohler A."/>
            <person name="Kuo A."/>
            <person name="LaButti K."/>
            <person name="Pangilinan J."/>
            <person name="Lipzen A."/>
            <person name="Riley R."/>
            <person name="Andreopoulos W."/>
            <person name="He G."/>
            <person name="Johnson J."/>
            <person name="Nolan M."/>
            <person name="Tritt A."/>
            <person name="Barry K.W."/>
            <person name="Grigoriev I.V."/>
            <person name="Nagy L.G."/>
            <person name="Hibbett D."/>
            <person name="Henrissat B."/>
            <person name="Matheny P.B."/>
            <person name="Labbe J."/>
            <person name="Martin F.M."/>
        </authorList>
    </citation>
    <scope>NUCLEOTIDE SEQUENCE</scope>
    <source>
        <strain evidence="1">FP105234-sp</strain>
    </source>
</reference>
<evidence type="ECO:0000313" key="2">
    <source>
        <dbReference type="Proteomes" id="UP000814033"/>
    </source>
</evidence>
<keyword evidence="2" id="KW-1185">Reference proteome</keyword>
<sequence length="469" mass="51607">MDQNGAPQTPRPLLFGSTDISTPYIFTTNQNNATEWGRQSPFHSSERRSTTPATPFDERIATPILAPGAVGTLPSVPGGPSLGTSAAINNVQARTTDGNGENRTQRLKAWCDRISKKLQLKSSQYGDLHHWVDIGVDLDLGDLRLRLWQQATTYQLMNKVDDQKVEYDKFTALLEDVNIRLNETFKLSKDQIDVVIRQAKDQVFQPNQANHMQAHLPLEKAVMNDLKKFALDNISDNPARQKVLRANCKRQASNARNQLRNLLKDSVETKPCNLEKATHMIAEKMRLNGAPYDLKVDYQLYVAVLRRFVIDNLDLAGTNENTPSLEELAQEDEPLENVGKKRKQSSTGSVGRVPKGEDFWSKVDKFIAGLMKENGQDRRSSKWKTYLNGIILKDQEEFGVGLGVMLQPLPTAGPAGTSDQGSTFAGGSASVAGSMSVGGLTGVHVTHVAGTGLGTGGVISLDEDNIYDY</sequence>
<gene>
    <name evidence="1" type="ORF">FA95DRAFT_1609261</name>
</gene>
<proteinExistence type="predicted"/>
<accession>A0ACB8RHC2</accession>
<name>A0ACB8RHC2_9AGAM</name>
<comment type="caution">
    <text evidence="1">The sequence shown here is derived from an EMBL/GenBank/DDBJ whole genome shotgun (WGS) entry which is preliminary data.</text>
</comment>
<reference evidence="1" key="1">
    <citation type="submission" date="2021-02" db="EMBL/GenBank/DDBJ databases">
        <authorList>
            <consortium name="DOE Joint Genome Institute"/>
            <person name="Ahrendt S."/>
            <person name="Looney B.P."/>
            <person name="Miyauchi S."/>
            <person name="Morin E."/>
            <person name="Drula E."/>
            <person name="Courty P.E."/>
            <person name="Chicoki N."/>
            <person name="Fauchery L."/>
            <person name="Kohler A."/>
            <person name="Kuo A."/>
            <person name="Labutti K."/>
            <person name="Pangilinan J."/>
            <person name="Lipzen A."/>
            <person name="Riley R."/>
            <person name="Andreopoulos W."/>
            <person name="He G."/>
            <person name="Johnson J."/>
            <person name="Barry K.W."/>
            <person name="Grigoriev I.V."/>
            <person name="Nagy L."/>
            <person name="Hibbett D."/>
            <person name="Henrissat B."/>
            <person name="Matheny P.B."/>
            <person name="Labbe J."/>
            <person name="Martin F."/>
        </authorList>
    </citation>
    <scope>NUCLEOTIDE SEQUENCE</scope>
    <source>
        <strain evidence="1">FP105234-sp</strain>
    </source>
</reference>
<evidence type="ECO:0000313" key="1">
    <source>
        <dbReference type="EMBL" id="KAI0043571.1"/>
    </source>
</evidence>
<protein>
    <submittedName>
        <fullName evidence="1">Uncharacterized protein</fullName>
    </submittedName>
</protein>
<organism evidence="1 2">
    <name type="scientific">Auriscalpium vulgare</name>
    <dbReference type="NCBI Taxonomy" id="40419"/>
    <lineage>
        <taxon>Eukaryota</taxon>
        <taxon>Fungi</taxon>
        <taxon>Dikarya</taxon>
        <taxon>Basidiomycota</taxon>
        <taxon>Agaricomycotina</taxon>
        <taxon>Agaricomycetes</taxon>
        <taxon>Russulales</taxon>
        <taxon>Auriscalpiaceae</taxon>
        <taxon>Auriscalpium</taxon>
    </lineage>
</organism>
<dbReference type="EMBL" id="MU276012">
    <property type="protein sequence ID" value="KAI0043571.1"/>
    <property type="molecule type" value="Genomic_DNA"/>
</dbReference>
<dbReference type="Proteomes" id="UP000814033">
    <property type="component" value="Unassembled WGS sequence"/>
</dbReference>